<dbReference type="InterPro" id="IPR004147">
    <property type="entry name" value="ABC1_dom"/>
</dbReference>
<dbReference type="PANTHER" id="PTHR10566">
    <property type="entry name" value="CHAPERONE-ACTIVITY OF BC1 COMPLEX CABC1 -RELATED"/>
    <property type="match status" value="1"/>
</dbReference>
<dbReference type="AlphaFoldDB" id="A0A1W1CRL9"/>
<organism evidence="4">
    <name type="scientific">hydrothermal vent metagenome</name>
    <dbReference type="NCBI Taxonomy" id="652676"/>
    <lineage>
        <taxon>unclassified sequences</taxon>
        <taxon>metagenomes</taxon>
        <taxon>ecological metagenomes</taxon>
    </lineage>
</organism>
<feature type="transmembrane region" description="Helical" evidence="2">
    <location>
        <begin position="496"/>
        <end position="513"/>
    </location>
</feature>
<proteinExistence type="inferred from homology"/>
<dbReference type="Pfam" id="PF03109">
    <property type="entry name" value="ABC1"/>
    <property type="match status" value="1"/>
</dbReference>
<reference evidence="4" key="1">
    <citation type="submission" date="2016-10" db="EMBL/GenBank/DDBJ databases">
        <authorList>
            <person name="de Groot N.N."/>
        </authorList>
    </citation>
    <scope>NUCLEOTIDE SEQUENCE</scope>
</reference>
<evidence type="ECO:0000313" key="4">
    <source>
        <dbReference type="EMBL" id="SFV68528.1"/>
    </source>
</evidence>
<name>A0A1W1CRL9_9ZZZZ</name>
<sequence length="514" mass="58945">MNLSHYSPQRVQKVFVFLLTVYLLIKKKDRFLFIKPLSPNELRESINGLGASFIKLAQVLATRADFFSDAYLKELRSLHDEIPPMSRQNFQKVYDRAFGNSEPFERFNDKPIASASIGEVHEAWLKSGEHVAVKLRRWQIAEQVKADIRILTFFNRLFRPLFSHYTKNSIDSLIAEFSDMILKETSFRNELSNLKHFSSVYGQSGVVFPVPYERYCCDDAIVMSFEEGIRFDDKEALLKNKIDFQTAMNQLISFYTEQMLINGYFHADPHPGNLLIRPNGQLVLLDFGMVKRISNPARIAIIEMVKSSHEQDFELYISSCKRLGIISYEAPQDQMTELAQKMFDIFNDDSLDATSMQELAFGVMASMRDFPFKLPQEAIYIMRASAIIEGLGTIYIPNFNGVKDILPLLQKNIPKALGADNGIFEALKDEVGVLPLTLRQIKTGIQKISEDELRIHLSERQLEWLESRISRHIAAFKSSFVLIALAFFLLMIDPSYRNAAIILFAIGALRLLYK</sequence>
<dbReference type="GO" id="GO:0005524">
    <property type="term" value="F:ATP binding"/>
    <property type="evidence" value="ECO:0007669"/>
    <property type="project" value="InterPro"/>
</dbReference>
<evidence type="ECO:0000259" key="3">
    <source>
        <dbReference type="PROSITE" id="PS50011"/>
    </source>
</evidence>
<dbReference type="InterPro" id="IPR011009">
    <property type="entry name" value="Kinase-like_dom_sf"/>
</dbReference>
<keyword evidence="2" id="KW-0812">Transmembrane</keyword>
<protein>
    <submittedName>
        <fullName evidence="4">ABC1 family protein</fullName>
    </submittedName>
</protein>
<evidence type="ECO:0000256" key="2">
    <source>
        <dbReference type="SAM" id="Phobius"/>
    </source>
</evidence>
<keyword evidence="2" id="KW-1133">Transmembrane helix</keyword>
<accession>A0A1W1CRL9</accession>
<evidence type="ECO:0000256" key="1">
    <source>
        <dbReference type="ARBA" id="ARBA00009670"/>
    </source>
</evidence>
<feature type="domain" description="Protein kinase" evidence="3">
    <location>
        <begin position="106"/>
        <end position="512"/>
    </location>
</feature>
<gene>
    <name evidence="4" type="ORF">MNB_SV-10-1296</name>
</gene>
<dbReference type="SUPFAM" id="SSF56112">
    <property type="entry name" value="Protein kinase-like (PK-like)"/>
    <property type="match status" value="1"/>
</dbReference>
<feature type="transmembrane region" description="Helical" evidence="2">
    <location>
        <begin position="473"/>
        <end position="490"/>
    </location>
</feature>
<dbReference type="EMBL" id="FPHL01000052">
    <property type="protein sequence ID" value="SFV68528.1"/>
    <property type="molecule type" value="Genomic_DNA"/>
</dbReference>
<dbReference type="PROSITE" id="PS50011">
    <property type="entry name" value="PROTEIN_KINASE_DOM"/>
    <property type="match status" value="1"/>
</dbReference>
<comment type="similarity">
    <text evidence="1">Belongs to the protein kinase superfamily. ADCK protein kinase family.</text>
</comment>
<keyword evidence="2" id="KW-0472">Membrane</keyword>
<dbReference type="PANTHER" id="PTHR10566:SF113">
    <property type="entry name" value="PROTEIN ACTIVITY OF BC1 COMPLEX KINASE 7, CHLOROPLASTIC"/>
    <property type="match status" value="1"/>
</dbReference>
<dbReference type="GO" id="GO:0004672">
    <property type="term" value="F:protein kinase activity"/>
    <property type="evidence" value="ECO:0007669"/>
    <property type="project" value="InterPro"/>
</dbReference>
<dbReference type="CDD" id="cd05121">
    <property type="entry name" value="ABC1_ADCK3-like"/>
    <property type="match status" value="1"/>
</dbReference>
<dbReference type="InterPro" id="IPR050154">
    <property type="entry name" value="UbiB_kinase"/>
</dbReference>
<dbReference type="InterPro" id="IPR000719">
    <property type="entry name" value="Prot_kinase_dom"/>
</dbReference>
<dbReference type="Gene3D" id="1.10.510.10">
    <property type="entry name" value="Transferase(Phosphotransferase) domain 1"/>
    <property type="match status" value="1"/>
</dbReference>